<dbReference type="GO" id="GO:0005886">
    <property type="term" value="C:plasma membrane"/>
    <property type="evidence" value="ECO:0007669"/>
    <property type="project" value="TreeGrafter"/>
</dbReference>
<dbReference type="InterPro" id="IPR039672">
    <property type="entry name" value="MFS_2"/>
</dbReference>
<dbReference type="PANTHER" id="PTHR11328:SF24">
    <property type="entry name" value="MAJOR FACILITATOR SUPERFAMILY (MFS) PROFILE DOMAIN-CONTAINING PROTEIN"/>
    <property type="match status" value="1"/>
</dbReference>
<evidence type="ECO:0000313" key="4">
    <source>
        <dbReference type="EMBL" id="HIW02898.1"/>
    </source>
</evidence>
<dbReference type="Pfam" id="PF13347">
    <property type="entry name" value="MFS_2"/>
    <property type="match status" value="1"/>
</dbReference>
<feature type="transmembrane region" description="Helical" evidence="3">
    <location>
        <begin position="315"/>
        <end position="332"/>
    </location>
</feature>
<protein>
    <submittedName>
        <fullName evidence="4">MFS transporter</fullName>
    </submittedName>
</protein>
<feature type="transmembrane region" description="Helical" evidence="3">
    <location>
        <begin position="363"/>
        <end position="385"/>
    </location>
</feature>
<dbReference type="EMBL" id="DXHS01000098">
    <property type="protein sequence ID" value="HIW02898.1"/>
    <property type="molecule type" value="Genomic_DNA"/>
</dbReference>
<organism evidence="4 5">
    <name type="scientific">Candidatus Protoclostridium stercorigallinarum</name>
    <dbReference type="NCBI Taxonomy" id="2838741"/>
    <lineage>
        <taxon>Bacteria</taxon>
        <taxon>Bacillati</taxon>
        <taxon>Bacillota</taxon>
        <taxon>Clostridia</taxon>
        <taxon>Candidatus Protoclostridium</taxon>
    </lineage>
</organism>
<feature type="transmembrane region" description="Helical" evidence="3">
    <location>
        <begin position="28"/>
        <end position="50"/>
    </location>
</feature>
<feature type="transmembrane region" description="Helical" evidence="3">
    <location>
        <begin position="257"/>
        <end position="276"/>
    </location>
</feature>
<dbReference type="InterPro" id="IPR036259">
    <property type="entry name" value="MFS_trans_sf"/>
</dbReference>
<evidence type="ECO:0000256" key="2">
    <source>
        <dbReference type="SAM" id="MobiDB-lite"/>
    </source>
</evidence>
<sequence>MKDQSTTKKSFFDNPILRTRVKSANAKIFPEGLIGFFLGPTLALISNSVLSSYLNTYFTNVLDMNNWAATFFTILPVISVIFVVAGNILVGRLMDHLKTRAGKARPILLLALPLCILALLVIFIFSPFATADSEGSTQMLALVLLAIGYNLWFAIAYPLYFTPHSALVNLSTRNSTHRSLLATISNATTLAAMGLCSMILPFFLGLLFRYADAAFIEANNIANAFDVIKNGVHQYYTYGEGGAIIYDQVASYNAWKVFVIALMIVNTVGIILEYMFTRERITEETMNKGADAAEEPKKKAVPVLQQLKVCFKDKYWWIIIGLFFFYQLGGMLKNTSQLYFCQAMFGEEVNGVMTYSTSIGGTFQGTLSIIGAIPTALGMVLAWPLSYKIGKARAIVCGSVVAVIGGIIGMIAPDNFALVVTSFVIKALGSTPAMYLSLALLADVIDHEEAMSGIRTDGLTMTIYGAIMAGMTGIATGILNAVISACGYNVTEGIVSNDALRTAMPWIFIGGETICYGLILIICLFMGVERFGKFDHKAIIKDQRALAEAEGKTYEPPAVVMAREEAEANAAAEEQRKAELKARCEKKGMDYEAEEAKYQEAQAAKKAAAEAKKAAADAKKAEKEAAAKAAYEALSAEEKAKVDEAKAAKEAKAAAYEAKVFAEFNELRKERGLSVLTEDDIKEEDKKDDEAAEAPAEAEAPVAAEAPADEPAEAEAPAEEAEADGAEEPEEK</sequence>
<dbReference type="SUPFAM" id="SSF103473">
    <property type="entry name" value="MFS general substrate transporter"/>
    <property type="match status" value="2"/>
</dbReference>
<dbReference type="PANTHER" id="PTHR11328">
    <property type="entry name" value="MAJOR FACILITATOR SUPERFAMILY DOMAIN-CONTAINING PROTEIN"/>
    <property type="match status" value="1"/>
</dbReference>
<feature type="transmembrane region" description="Helical" evidence="3">
    <location>
        <begin position="392"/>
        <end position="412"/>
    </location>
</feature>
<dbReference type="GO" id="GO:0008643">
    <property type="term" value="P:carbohydrate transport"/>
    <property type="evidence" value="ECO:0007669"/>
    <property type="project" value="InterPro"/>
</dbReference>
<feature type="coiled-coil region" evidence="1">
    <location>
        <begin position="561"/>
        <end position="648"/>
    </location>
</feature>
<dbReference type="Gene3D" id="1.20.1250.20">
    <property type="entry name" value="MFS general substrate transporter like domains"/>
    <property type="match status" value="2"/>
</dbReference>
<feature type="region of interest" description="Disordered" evidence="2">
    <location>
        <begin position="672"/>
        <end position="732"/>
    </location>
</feature>
<evidence type="ECO:0000256" key="1">
    <source>
        <dbReference type="SAM" id="Coils"/>
    </source>
</evidence>
<feature type="transmembrane region" description="Helical" evidence="3">
    <location>
        <begin position="140"/>
        <end position="160"/>
    </location>
</feature>
<evidence type="ECO:0000313" key="5">
    <source>
        <dbReference type="Proteomes" id="UP000823990"/>
    </source>
</evidence>
<feature type="compositionally biased region" description="Low complexity" evidence="2">
    <location>
        <begin position="693"/>
        <end position="706"/>
    </location>
</feature>
<reference evidence="4" key="2">
    <citation type="submission" date="2021-04" db="EMBL/GenBank/DDBJ databases">
        <authorList>
            <person name="Gilroy R."/>
        </authorList>
    </citation>
    <scope>NUCLEOTIDE SEQUENCE</scope>
    <source>
        <strain evidence="4">12435</strain>
    </source>
</reference>
<reference evidence="4" key="1">
    <citation type="journal article" date="2021" name="PeerJ">
        <title>Extensive microbial diversity within the chicken gut microbiome revealed by metagenomics and culture.</title>
        <authorList>
            <person name="Gilroy R."/>
            <person name="Ravi A."/>
            <person name="Getino M."/>
            <person name="Pursley I."/>
            <person name="Horton D.L."/>
            <person name="Alikhan N.F."/>
            <person name="Baker D."/>
            <person name="Gharbi K."/>
            <person name="Hall N."/>
            <person name="Watson M."/>
            <person name="Adriaenssens E.M."/>
            <person name="Foster-Nyarko E."/>
            <person name="Jarju S."/>
            <person name="Secka A."/>
            <person name="Antonio M."/>
            <person name="Oren A."/>
            <person name="Chaudhuri R.R."/>
            <person name="La Ragione R."/>
            <person name="Hildebrand F."/>
            <person name="Pallen M.J."/>
        </authorList>
    </citation>
    <scope>NUCLEOTIDE SEQUENCE</scope>
    <source>
        <strain evidence="4">12435</strain>
    </source>
</reference>
<feature type="transmembrane region" description="Helical" evidence="3">
    <location>
        <begin position="463"/>
        <end position="483"/>
    </location>
</feature>
<name>A0A9D1TRL6_9FIRM</name>
<feature type="transmembrane region" description="Helical" evidence="3">
    <location>
        <begin position="180"/>
        <end position="204"/>
    </location>
</feature>
<evidence type="ECO:0000256" key="3">
    <source>
        <dbReference type="SAM" id="Phobius"/>
    </source>
</evidence>
<keyword evidence="1" id="KW-0175">Coiled coil</keyword>
<feature type="transmembrane region" description="Helical" evidence="3">
    <location>
        <begin position="106"/>
        <end position="128"/>
    </location>
</feature>
<keyword evidence="3" id="KW-0472">Membrane</keyword>
<dbReference type="GO" id="GO:0015293">
    <property type="term" value="F:symporter activity"/>
    <property type="evidence" value="ECO:0007669"/>
    <property type="project" value="InterPro"/>
</dbReference>
<dbReference type="AlphaFoldDB" id="A0A9D1TRL6"/>
<comment type="caution">
    <text evidence="4">The sequence shown here is derived from an EMBL/GenBank/DDBJ whole genome shotgun (WGS) entry which is preliminary data.</text>
</comment>
<accession>A0A9D1TRL6</accession>
<dbReference type="Proteomes" id="UP000823990">
    <property type="component" value="Unassembled WGS sequence"/>
</dbReference>
<feature type="compositionally biased region" description="Acidic residues" evidence="2">
    <location>
        <begin position="707"/>
        <end position="732"/>
    </location>
</feature>
<feature type="transmembrane region" description="Helical" evidence="3">
    <location>
        <begin position="418"/>
        <end position="442"/>
    </location>
</feature>
<gene>
    <name evidence="4" type="ORF">H9892_06120</name>
</gene>
<proteinExistence type="predicted"/>
<feature type="transmembrane region" description="Helical" evidence="3">
    <location>
        <begin position="503"/>
        <end position="528"/>
    </location>
</feature>
<keyword evidence="3" id="KW-1133">Transmembrane helix</keyword>
<keyword evidence="3" id="KW-0812">Transmembrane</keyword>
<feature type="transmembrane region" description="Helical" evidence="3">
    <location>
        <begin position="70"/>
        <end position="94"/>
    </location>
</feature>